<gene>
    <name evidence="2" type="ORF">C2845_PM02G16840</name>
</gene>
<evidence type="ECO:0000313" key="2">
    <source>
        <dbReference type="EMBL" id="RLN19608.1"/>
    </source>
</evidence>
<accession>A0A3L6SF40</accession>
<keyword evidence="3" id="KW-1185">Reference proteome</keyword>
<sequence>MRSSTVTEDRLQDFTENGLLPQKAVVHWRAPLAEHEEPQPEADQIVSFLAFHERGLGYPGHLFLRGVLNKWEVEPQHLNPNGVLHIAGFVTLCEGFLRIDPHANLFRAFFYG</sequence>
<dbReference type="AlphaFoldDB" id="A0A3L6SF40"/>
<evidence type="ECO:0000259" key="1">
    <source>
        <dbReference type="Pfam" id="PF04195"/>
    </source>
</evidence>
<dbReference type="EMBL" id="PQIB02000005">
    <property type="protein sequence ID" value="RLN19608.1"/>
    <property type="molecule type" value="Genomic_DNA"/>
</dbReference>
<proteinExistence type="predicted"/>
<dbReference type="InterPro" id="IPR007321">
    <property type="entry name" value="Transposase_28"/>
</dbReference>
<reference evidence="3" key="1">
    <citation type="journal article" date="2019" name="Nat. Commun.">
        <title>The genome of broomcorn millet.</title>
        <authorList>
            <person name="Zou C."/>
            <person name="Miki D."/>
            <person name="Li D."/>
            <person name="Tang Q."/>
            <person name="Xiao L."/>
            <person name="Rajput S."/>
            <person name="Deng P."/>
            <person name="Jia W."/>
            <person name="Huang R."/>
            <person name="Zhang M."/>
            <person name="Sun Y."/>
            <person name="Hu J."/>
            <person name="Fu X."/>
            <person name="Schnable P.S."/>
            <person name="Li F."/>
            <person name="Zhang H."/>
            <person name="Feng B."/>
            <person name="Zhu X."/>
            <person name="Liu R."/>
            <person name="Schnable J.C."/>
            <person name="Zhu J.-K."/>
            <person name="Zhang H."/>
        </authorList>
    </citation>
    <scope>NUCLEOTIDE SEQUENCE [LARGE SCALE GENOMIC DNA]</scope>
</reference>
<dbReference type="Proteomes" id="UP000275267">
    <property type="component" value="Unassembled WGS sequence"/>
</dbReference>
<dbReference type="Pfam" id="PF04195">
    <property type="entry name" value="Transposase_28"/>
    <property type="match status" value="1"/>
</dbReference>
<dbReference type="OrthoDB" id="690705at2759"/>
<protein>
    <submittedName>
        <fullName evidence="2">Retrotransposon protein</fullName>
    </submittedName>
</protein>
<feature type="domain" description="Transposase (putative) gypsy type" evidence="1">
    <location>
        <begin position="46"/>
        <end position="110"/>
    </location>
</feature>
<comment type="caution">
    <text evidence="2">The sequence shown here is derived from an EMBL/GenBank/DDBJ whole genome shotgun (WGS) entry which is preliminary data.</text>
</comment>
<evidence type="ECO:0000313" key="3">
    <source>
        <dbReference type="Proteomes" id="UP000275267"/>
    </source>
</evidence>
<organism evidence="2 3">
    <name type="scientific">Panicum miliaceum</name>
    <name type="common">Proso millet</name>
    <name type="synonym">Broomcorn millet</name>
    <dbReference type="NCBI Taxonomy" id="4540"/>
    <lineage>
        <taxon>Eukaryota</taxon>
        <taxon>Viridiplantae</taxon>
        <taxon>Streptophyta</taxon>
        <taxon>Embryophyta</taxon>
        <taxon>Tracheophyta</taxon>
        <taxon>Spermatophyta</taxon>
        <taxon>Magnoliopsida</taxon>
        <taxon>Liliopsida</taxon>
        <taxon>Poales</taxon>
        <taxon>Poaceae</taxon>
        <taxon>PACMAD clade</taxon>
        <taxon>Panicoideae</taxon>
        <taxon>Panicodae</taxon>
        <taxon>Paniceae</taxon>
        <taxon>Panicinae</taxon>
        <taxon>Panicum</taxon>
        <taxon>Panicum sect. Panicum</taxon>
    </lineage>
</organism>
<dbReference type="PANTHER" id="PTHR33026">
    <property type="entry name" value="OS06G0360600 PROTEIN"/>
    <property type="match status" value="1"/>
</dbReference>
<dbReference type="PANTHER" id="PTHR33026:SF7">
    <property type="entry name" value="OS03G0100275 PROTEIN"/>
    <property type="match status" value="1"/>
</dbReference>
<name>A0A3L6SF40_PANMI</name>